<dbReference type="SMART" id="SM00382">
    <property type="entry name" value="AAA"/>
    <property type="match status" value="1"/>
</dbReference>
<evidence type="ECO:0000256" key="1">
    <source>
        <dbReference type="ARBA" id="ARBA00006611"/>
    </source>
</evidence>
<protein>
    <submittedName>
        <fullName evidence="6">Flp pilus assembly complex ATPase component TadA</fullName>
    </submittedName>
</protein>
<dbReference type="InterPro" id="IPR027417">
    <property type="entry name" value="P-loop_NTPase"/>
</dbReference>
<feature type="domain" description="Bacterial type II secretion system protein E" evidence="5">
    <location>
        <begin position="381"/>
        <end position="395"/>
    </location>
</feature>
<dbReference type="PANTHER" id="PTHR30258">
    <property type="entry name" value="TYPE II SECRETION SYSTEM PROTEIN GSPE-RELATED"/>
    <property type="match status" value="1"/>
</dbReference>
<accession>A0A8J6IUP2</accession>
<dbReference type="CDD" id="cd01129">
    <property type="entry name" value="PulE-GspE-like"/>
    <property type="match status" value="1"/>
</dbReference>
<dbReference type="GO" id="GO:0005886">
    <property type="term" value="C:plasma membrane"/>
    <property type="evidence" value="ECO:0007669"/>
    <property type="project" value="TreeGrafter"/>
</dbReference>
<name>A0A8J6IUP2_9ALTE</name>
<reference evidence="6" key="1">
    <citation type="journal article" date="2018" name="Int. J. Syst. Evol. Microbiol.">
        <title>Neptunicella marina gen. nov., sp. nov., isolated from surface seawater.</title>
        <authorList>
            <person name="Liu X."/>
            <person name="Lai Q."/>
            <person name="Du Y."/>
            <person name="Zhang X."/>
            <person name="Liu Z."/>
            <person name="Sun F."/>
            <person name="Shao Z."/>
        </authorList>
    </citation>
    <scope>NUCLEOTIDE SEQUENCE</scope>
    <source>
        <strain evidence="6">S27-2</strain>
    </source>
</reference>
<organism evidence="6 7">
    <name type="scientific">Neptunicella marina</name>
    <dbReference type="NCBI Taxonomy" id="2125989"/>
    <lineage>
        <taxon>Bacteria</taxon>
        <taxon>Pseudomonadati</taxon>
        <taxon>Pseudomonadota</taxon>
        <taxon>Gammaproteobacteria</taxon>
        <taxon>Alteromonadales</taxon>
        <taxon>Alteromonadaceae</taxon>
        <taxon>Neptunicella</taxon>
    </lineage>
</organism>
<dbReference type="FunFam" id="3.30.450.90:FF:000001">
    <property type="entry name" value="Type II secretion system ATPase GspE"/>
    <property type="match status" value="1"/>
</dbReference>
<dbReference type="PANTHER" id="PTHR30258:SF29">
    <property type="entry name" value="MSHA PILUS ASSEMBLY ATPASE MSHE"/>
    <property type="match status" value="1"/>
</dbReference>
<dbReference type="SUPFAM" id="SSF52540">
    <property type="entry name" value="P-loop containing nucleoside triphosphate hydrolases"/>
    <property type="match status" value="1"/>
</dbReference>
<dbReference type="InterPro" id="IPR001482">
    <property type="entry name" value="T2SS/T4SS_dom"/>
</dbReference>
<comment type="similarity">
    <text evidence="1">Belongs to the GSP E family.</text>
</comment>
<dbReference type="Gene3D" id="3.30.450.90">
    <property type="match status" value="1"/>
</dbReference>
<dbReference type="Gene3D" id="3.40.50.300">
    <property type="entry name" value="P-loop containing nucleotide triphosphate hydrolases"/>
    <property type="match status" value="1"/>
</dbReference>
<evidence type="ECO:0000256" key="4">
    <source>
        <dbReference type="SAM" id="MobiDB-lite"/>
    </source>
</evidence>
<dbReference type="SUPFAM" id="SSF160246">
    <property type="entry name" value="EspE N-terminal domain-like"/>
    <property type="match status" value="1"/>
</dbReference>
<dbReference type="Pfam" id="PF05157">
    <property type="entry name" value="MshEN"/>
    <property type="match status" value="1"/>
</dbReference>
<feature type="compositionally biased region" description="Basic and acidic residues" evidence="4">
    <location>
        <begin position="568"/>
        <end position="577"/>
    </location>
</feature>
<dbReference type="EMBL" id="JACNEP010000006">
    <property type="protein sequence ID" value="MBC3766107.1"/>
    <property type="molecule type" value="Genomic_DNA"/>
</dbReference>
<dbReference type="GO" id="GO:0005524">
    <property type="term" value="F:ATP binding"/>
    <property type="evidence" value="ECO:0007669"/>
    <property type="project" value="UniProtKB-KW"/>
</dbReference>
<feature type="region of interest" description="Disordered" evidence="4">
    <location>
        <begin position="568"/>
        <end position="612"/>
    </location>
</feature>
<evidence type="ECO:0000313" key="7">
    <source>
        <dbReference type="Proteomes" id="UP000601768"/>
    </source>
</evidence>
<dbReference type="FunFam" id="3.40.50.300:FF:000398">
    <property type="entry name" value="Type IV pilus assembly ATPase PilB"/>
    <property type="match status" value="1"/>
</dbReference>
<dbReference type="Proteomes" id="UP000601768">
    <property type="component" value="Unassembled WGS sequence"/>
</dbReference>
<sequence>MMQPKLKMRLGDLLVHEGVINEAQLQQALTNQKSSGRKLGKALMDLGFVTEQHLHTFLAQQLKVPLLDIAEIRLDPVTVKLIPEMQARRYRALAIEEHADYILIGMSDPADLTALDALGNILSKPIQVAVVMESQLLDAYETVYRRTEEIASFAQELASEYQDEQEFDFMSGVSGEEDTAVARLLQSIFEEAVQMKASDIHIEPDEGMLRIRQRIDGILQENVIKEHNIANALVLRLKLMSRLDISERRMPQDGRTHISVKGHRIDVRISTMPVQHGESVVMRLLDQSAGLLTLEQAGMPAAMVRRFSLMLGRPHGMILVTGPTGSGKTTTLYSALARLNQPGVKIITVEDPVEYRLPRISQVQVNSQIGLDFSSVLRTTLRQDPDIIMVGEMRDTETVEIGLRGALTGHLVLSTLHTNDAISSAIRLIDMGAPGYLVASSLRAIVAQRLIRKICVDCKQDYQPSADEVFWLNNVKAGAGHLAYKHGRGCQKCHHTGYSGRVGVFELLEMTESMMNALKNSDTVAFSQAAKESPGYASLAEAALEYAKQGVTSVDEILRLVEMVTDDRNDREADHAEIGSQDNQPARLTEAVQPETPKPQAPHSDSNKWELE</sequence>
<dbReference type="GO" id="GO:0016887">
    <property type="term" value="F:ATP hydrolysis activity"/>
    <property type="evidence" value="ECO:0007669"/>
    <property type="project" value="TreeGrafter"/>
</dbReference>
<keyword evidence="3" id="KW-0067">ATP-binding</keyword>
<dbReference type="Pfam" id="PF00437">
    <property type="entry name" value="T2SSE"/>
    <property type="match status" value="1"/>
</dbReference>
<keyword evidence="2" id="KW-0547">Nucleotide-binding</keyword>
<dbReference type="AlphaFoldDB" id="A0A8J6IUP2"/>
<reference evidence="6" key="2">
    <citation type="submission" date="2020-08" db="EMBL/GenBank/DDBJ databases">
        <authorList>
            <person name="Lai Q."/>
        </authorList>
    </citation>
    <scope>NUCLEOTIDE SEQUENCE</scope>
    <source>
        <strain evidence="6">S27-2</strain>
    </source>
</reference>
<evidence type="ECO:0000259" key="5">
    <source>
        <dbReference type="PROSITE" id="PS00662"/>
    </source>
</evidence>
<dbReference type="Gene3D" id="3.30.300.160">
    <property type="entry name" value="Type II secretion system, protein E, N-terminal domain"/>
    <property type="match status" value="1"/>
</dbReference>
<keyword evidence="7" id="KW-1185">Reference proteome</keyword>
<dbReference type="PROSITE" id="PS00662">
    <property type="entry name" value="T2SP_E"/>
    <property type="match status" value="1"/>
</dbReference>
<evidence type="ECO:0000313" key="6">
    <source>
        <dbReference type="EMBL" id="MBC3766107.1"/>
    </source>
</evidence>
<dbReference type="InterPro" id="IPR037257">
    <property type="entry name" value="T2SS_E_N_sf"/>
</dbReference>
<comment type="caution">
    <text evidence="6">The sequence shown here is derived from an EMBL/GenBank/DDBJ whole genome shotgun (WGS) entry which is preliminary data.</text>
</comment>
<evidence type="ECO:0000256" key="2">
    <source>
        <dbReference type="ARBA" id="ARBA00022741"/>
    </source>
</evidence>
<gene>
    <name evidence="6" type="primary">tadA</name>
    <name evidence="6" type="ORF">H8B19_09460</name>
</gene>
<dbReference type="InterPro" id="IPR007831">
    <property type="entry name" value="T2SS_GspE_N"/>
</dbReference>
<evidence type="ECO:0000256" key="3">
    <source>
        <dbReference type="ARBA" id="ARBA00022840"/>
    </source>
</evidence>
<dbReference type="Gene3D" id="1.10.40.70">
    <property type="match status" value="1"/>
</dbReference>
<proteinExistence type="inferred from homology"/>
<dbReference type="InterPro" id="IPR003593">
    <property type="entry name" value="AAA+_ATPase"/>
</dbReference>